<dbReference type="HOGENOM" id="CLU_2379586_0_0_2"/>
<evidence type="ECO:0000313" key="3">
    <source>
        <dbReference type="Proteomes" id="UP000002654"/>
    </source>
</evidence>
<dbReference type="AlphaFoldDB" id="G4RP24"/>
<proteinExistence type="predicted"/>
<organism evidence="2 3">
    <name type="scientific">Thermoproteus tenax (strain ATCC 35583 / DSM 2078 / JCM 9277 / NBRC 100435 / Kra 1)</name>
    <dbReference type="NCBI Taxonomy" id="768679"/>
    <lineage>
        <taxon>Archaea</taxon>
        <taxon>Thermoproteota</taxon>
        <taxon>Thermoprotei</taxon>
        <taxon>Thermoproteales</taxon>
        <taxon>Thermoproteaceae</taxon>
        <taxon>Thermoproteus</taxon>
    </lineage>
</organism>
<gene>
    <name evidence="2" type="ordered locus">TTX_0658</name>
</gene>
<dbReference type="EMBL" id="FN869859">
    <property type="protein sequence ID" value="CCC81318.1"/>
    <property type="molecule type" value="Genomic_DNA"/>
</dbReference>
<dbReference type="PATRIC" id="fig|768679.9.peg.671"/>
<feature type="compositionally biased region" description="Basic and acidic residues" evidence="1">
    <location>
        <begin position="8"/>
        <end position="28"/>
    </location>
</feature>
<feature type="region of interest" description="Disordered" evidence="1">
    <location>
        <begin position="1"/>
        <end position="40"/>
    </location>
</feature>
<evidence type="ECO:0000256" key="1">
    <source>
        <dbReference type="SAM" id="MobiDB-lite"/>
    </source>
</evidence>
<sequence length="94" mass="10288">MNLIYGRAGEDSGREGQGRAPRGGEPKRGMAQAGDAAVPSARAVRLRPIPTAAQDRGVLPDVERINPEEGQRVRPQRWKLRLRRGGGHLKTRSL</sequence>
<dbReference type="STRING" id="768679.TTX_0658"/>
<dbReference type="Proteomes" id="UP000002654">
    <property type="component" value="Chromosome"/>
</dbReference>
<keyword evidence="3" id="KW-1185">Reference proteome</keyword>
<accession>G4RP24</accession>
<protein>
    <submittedName>
        <fullName evidence="2">Uncharacterized protein</fullName>
    </submittedName>
</protein>
<reference evidence="2 3" key="1">
    <citation type="journal article" date="2011" name="PLoS ONE">
        <title>The complete genome sequence of Thermoproteus tenax: a physiologically versatile member of the Crenarchaeota.</title>
        <authorList>
            <person name="Siebers B."/>
            <person name="Zaparty M."/>
            <person name="Raddatz G."/>
            <person name="Tjaden B."/>
            <person name="Albers S.V."/>
            <person name="Bell S.D."/>
            <person name="Blombach F."/>
            <person name="Kletzin A."/>
            <person name="Kyrpides N."/>
            <person name="Lanz C."/>
            <person name="Plagens A."/>
            <person name="Rampp M."/>
            <person name="Rosinus A."/>
            <person name="von Jan M."/>
            <person name="Makarova K.S."/>
            <person name="Klenk H.P."/>
            <person name="Schuster S.C."/>
            <person name="Hensel R."/>
        </authorList>
    </citation>
    <scope>NUCLEOTIDE SEQUENCE [LARGE SCALE GENOMIC DNA]</scope>
    <source>
        <strain evidence="3">ATCC 35583 / DSM 2078 / JCM 9277 / NBRC 100435 / Kra 1</strain>
    </source>
</reference>
<dbReference type="KEGG" id="ttn:TTX_0658"/>
<dbReference type="PaxDb" id="768679-TTX_0658"/>
<name>G4RP24_THETK</name>
<evidence type="ECO:0000313" key="2">
    <source>
        <dbReference type="EMBL" id="CCC81318.1"/>
    </source>
</evidence>